<organism evidence="1 2">
    <name type="scientific">Papaver somniferum</name>
    <name type="common">Opium poppy</name>
    <dbReference type="NCBI Taxonomy" id="3469"/>
    <lineage>
        <taxon>Eukaryota</taxon>
        <taxon>Viridiplantae</taxon>
        <taxon>Streptophyta</taxon>
        <taxon>Embryophyta</taxon>
        <taxon>Tracheophyta</taxon>
        <taxon>Spermatophyta</taxon>
        <taxon>Magnoliopsida</taxon>
        <taxon>Ranunculales</taxon>
        <taxon>Papaveraceae</taxon>
        <taxon>Papaveroideae</taxon>
        <taxon>Papaver</taxon>
    </lineage>
</organism>
<name>A0A4Y7IAM1_PAPSO</name>
<proteinExistence type="predicted"/>
<dbReference type="EMBL" id="CM010715">
    <property type="protein sequence ID" value="RZC44465.1"/>
    <property type="molecule type" value="Genomic_DNA"/>
</dbReference>
<dbReference type="AlphaFoldDB" id="A0A4Y7IAM1"/>
<evidence type="ECO:0000313" key="1">
    <source>
        <dbReference type="EMBL" id="RZC44465.1"/>
    </source>
</evidence>
<sequence>MHVAEPWPSENEKNFKKGWLTYITISLLTHRQLLLSVLRDMRVPPRPMLLIFSHIASIFILVVSGREDEVGAQESLGRV</sequence>
<protein>
    <submittedName>
        <fullName evidence="1">Uncharacterized protein</fullName>
    </submittedName>
</protein>
<keyword evidence="2" id="KW-1185">Reference proteome</keyword>
<evidence type="ECO:0000313" key="2">
    <source>
        <dbReference type="Proteomes" id="UP000316621"/>
    </source>
</evidence>
<gene>
    <name evidence="1" type="ORF">C5167_037410</name>
</gene>
<dbReference type="Gramene" id="RZC44465">
    <property type="protein sequence ID" value="RZC44465"/>
    <property type="gene ID" value="C5167_037410"/>
</dbReference>
<accession>A0A4Y7IAM1</accession>
<dbReference type="Proteomes" id="UP000316621">
    <property type="component" value="Chromosome 1"/>
</dbReference>
<reference evidence="1 2" key="1">
    <citation type="journal article" date="2018" name="Science">
        <title>The opium poppy genome and morphinan production.</title>
        <authorList>
            <person name="Guo L."/>
            <person name="Winzer T."/>
            <person name="Yang X."/>
            <person name="Li Y."/>
            <person name="Ning Z."/>
            <person name="He Z."/>
            <person name="Teodor R."/>
            <person name="Lu Y."/>
            <person name="Bowser T.A."/>
            <person name="Graham I.A."/>
            <person name="Ye K."/>
        </authorList>
    </citation>
    <scope>NUCLEOTIDE SEQUENCE [LARGE SCALE GENOMIC DNA]</scope>
    <source>
        <strain evidence="2">cv. HN1</strain>
        <tissue evidence="1">Leaves</tissue>
    </source>
</reference>